<dbReference type="EMBL" id="JBETVU010000013">
    <property type="protein sequence ID" value="MES5151073.1"/>
    <property type="molecule type" value="Genomic_DNA"/>
</dbReference>
<evidence type="ECO:0000313" key="2">
    <source>
        <dbReference type="Proteomes" id="UP001434419"/>
    </source>
</evidence>
<gene>
    <name evidence="1" type="ORF">ABVC42_14670</name>
</gene>
<keyword evidence="2" id="KW-1185">Reference proteome</keyword>
<protein>
    <submittedName>
        <fullName evidence="1">Uncharacterized protein</fullName>
    </submittedName>
</protein>
<dbReference type="Proteomes" id="UP001434419">
    <property type="component" value="Unassembled WGS sequence"/>
</dbReference>
<proteinExistence type="predicted"/>
<sequence>MGERTQILVNVHLSNERYAFGTVIHYQWGAGITMLLDAIDIIRSLPSPYMLKYDDDDEKKFKYLDSVLKSQDFEIRNPQVYRNLYKHILSGVHHGGKNDYYDLDQIQDLLKKHPEDSDDRETLLYHLNDSLCARLDDFYLTCDNNDGYMIIDAAYLNNREIEVKLGFGVEADPFADNDKRKDTFKFLSFEDFCNQPVYKSSCNEDFQAGYKLLLRSIGCTFMNASHENYVLEVKRQRKSLNLAK</sequence>
<dbReference type="RefSeq" id="WP_133476516.1">
    <property type="nucleotide sequence ID" value="NZ_JBETVU010000013.1"/>
</dbReference>
<evidence type="ECO:0000313" key="1">
    <source>
        <dbReference type="EMBL" id="MES5151073.1"/>
    </source>
</evidence>
<accession>A0ABV2BCU1</accession>
<comment type="caution">
    <text evidence="1">The sequence shown here is derived from an EMBL/GenBank/DDBJ whole genome shotgun (WGS) entry which is preliminary data.</text>
</comment>
<reference evidence="1" key="1">
    <citation type="submission" date="2024-06" db="EMBL/GenBank/DDBJ databases">
        <title>Vaginal Lactobacillus fatty acid response mechanisms reveal a metabolite-targeted strategy for bacterial vaginosis treatment.</title>
        <authorList>
            <person name="Zhu M."/>
            <person name="Blainey P.C."/>
            <person name="Bloom S.M."/>
            <person name="Kwon D.S."/>
        </authorList>
    </citation>
    <scope>NUCLEOTIDE SEQUENCE</scope>
    <source>
        <strain evidence="1">194_F1_1</strain>
    </source>
</reference>
<name>A0ABV2BCU1_9LACO</name>
<organism evidence="1 2">
    <name type="scientific">Lactobacillus crispatus</name>
    <dbReference type="NCBI Taxonomy" id="47770"/>
    <lineage>
        <taxon>Bacteria</taxon>
        <taxon>Bacillati</taxon>
        <taxon>Bacillota</taxon>
        <taxon>Bacilli</taxon>
        <taxon>Lactobacillales</taxon>
        <taxon>Lactobacillaceae</taxon>
        <taxon>Lactobacillus</taxon>
    </lineage>
</organism>